<protein>
    <recommendedName>
        <fullName evidence="2">F-box domain-containing protein</fullName>
    </recommendedName>
</protein>
<feature type="transmembrane region" description="Helical" evidence="1">
    <location>
        <begin position="6"/>
        <end position="27"/>
    </location>
</feature>
<dbReference type="GeneID" id="18875000"/>
<dbReference type="HOGENOM" id="CLU_057903_0_0_1"/>
<dbReference type="PROSITE" id="PS50181">
    <property type="entry name" value="FBOX"/>
    <property type="match status" value="1"/>
</dbReference>
<evidence type="ECO:0000313" key="3">
    <source>
        <dbReference type="EMBL" id="EGW35699.1"/>
    </source>
</evidence>
<evidence type="ECO:0000259" key="2">
    <source>
        <dbReference type="PROSITE" id="PS50181"/>
    </source>
</evidence>
<dbReference type="OMA" id="IDIRNIF"/>
<keyword evidence="4" id="KW-1185">Reference proteome</keyword>
<name>G3AES3_SPAPN</name>
<dbReference type="AlphaFoldDB" id="G3AES3"/>
<gene>
    <name evidence="3" type="ORF">SPAPADRAFT_64786</name>
</gene>
<reference evidence="3 4" key="1">
    <citation type="journal article" date="2011" name="Proc. Natl. Acad. Sci. U.S.A.">
        <title>Comparative genomics of xylose-fermenting fungi for enhanced biofuel production.</title>
        <authorList>
            <person name="Wohlbach D.J."/>
            <person name="Kuo A."/>
            <person name="Sato T.K."/>
            <person name="Potts K.M."/>
            <person name="Salamov A.A."/>
            <person name="LaButti K.M."/>
            <person name="Sun H."/>
            <person name="Clum A."/>
            <person name="Pangilinan J.L."/>
            <person name="Lindquist E.A."/>
            <person name="Lucas S."/>
            <person name="Lapidus A."/>
            <person name="Jin M."/>
            <person name="Gunawan C."/>
            <person name="Balan V."/>
            <person name="Dale B.E."/>
            <person name="Jeffries T.W."/>
            <person name="Zinkel R."/>
            <person name="Barry K.W."/>
            <person name="Grigoriev I.V."/>
            <person name="Gasch A.P."/>
        </authorList>
    </citation>
    <scope>NUCLEOTIDE SEQUENCE [LARGE SCALE GENOMIC DNA]</scope>
    <source>
        <strain evidence="4">NRRL Y-27907 / 11-Y1</strain>
    </source>
</reference>
<dbReference type="Proteomes" id="UP000000709">
    <property type="component" value="Unassembled WGS sequence"/>
</dbReference>
<evidence type="ECO:0000256" key="1">
    <source>
        <dbReference type="SAM" id="Phobius"/>
    </source>
</evidence>
<dbReference type="InParanoid" id="G3AES3"/>
<organism evidence="4">
    <name type="scientific">Spathaspora passalidarum (strain NRRL Y-27907 / 11-Y1)</name>
    <dbReference type="NCBI Taxonomy" id="619300"/>
    <lineage>
        <taxon>Eukaryota</taxon>
        <taxon>Fungi</taxon>
        <taxon>Dikarya</taxon>
        <taxon>Ascomycota</taxon>
        <taxon>Saccharomycotina</taxon>
        <taxon>Pichiomycetes</taxon>
        <taxon>Debaryomycetaceae</taxon>
        <taxon>Spathaspora</taxon>
    </lineage>
</organism>
<keyword evidence="1" id="KW-0812">Transmembrane</keyword>
<dbReference type="KEGG" id="spaa:SPAPADRAFT_64786"/>
<feature type="domain" description="F-box" evidence="2">
    <location>
        <begin position="29"/>
        <end position="74"/>
    </location>
</feature>
<keyword evidence="1" id="KW-0472">Membrane</keyword>
<dbReference type="EMBL" id="GL996499">
    <property type="protein sequence ID" value="EGW35699.1"/>
    <property type="molecule type" value="Genomic_DNA"/>
</dbReference>
<dbReference type="eggNOG" id="ENOG502T63J">
    <property type="taxonomic scope" value="Eukaryota"/>
</dbReference>
<dbReference type="InterPro" id="IPR036047">
    <property type="entry name" value="F-box-like_dom_sf"/>
</dbReference>
<dbReference type="RefSeq" id="XP_007373111.1">
    <property type="nucleotide sequence ID" value="XM_007373049.1"/>
</dbReference>
<evidence type="ECO:0000313" key="4">
    <source>
        <dbReference type="Proteomes" id="UP000000709"/>
    </source>
</evidence>
<dbReference type="InterPro" id="IPR001810">
    <property type="entry name" value="F-box_dom"/>
</dbReference>
<accession>G3AES3</accession>
<sequence length="399" mass="46596">MITTLFYLYFLTIIRFLFLQLDSMIAIRKPLILTLPDEIIYEILGYLNQINILSVRLINLRFYIVATEKLFNFVYVNNGDPVVIGPDVNSPFYLKYTVVNGWNKFITLLNMKELQFVNTIVIYTDYGITLDFKKVIRSSPRISIEFEYKKSIIVHQELSFSSWFRIAMTEFNYSIKKLTINGGETKLLPFFTRLKSLRIINGTSTMFDSLKQQITIRDLSLEFLQQPIRLIDIRNIFNLAEIVSLELKFGLYHPPPSVVELAILASQLKSVKQLAIISPNIRFDKVVHQLKPNSITSFYLKILGNYYETPSSGLVEILKYQQQSVMKVYWSCVRSNSRFRSYGLQEFDRVYKKSGDNNKLEEVVFLLNNGRFEKLNQVVLNENYFAIKSLRNTEIVCLN</sequence>
<proteinExistence type="predicted"/>
<keyword evidence="1" id="KW-1133">Transmembrane helix</keyword>
<dbReference type="OrthoDB" id="4016968at2759"/>
<dbReference type="SUPFAM" id="SSF81383">
    <property type="entry name" value="F-box domain"/>
    <property type="match status" value="1"/>
</dbReference>